<name>A0A4R5W8Q3_MYCMU</name>
<keyword evidence="2" id="KW-1133">Transmembrane helix</keyword>
<feature type="compositionally biased region" description="Polar residues" evidence="1">
    <location>
        <begin position="250"/>
        <end position="261"/>
    </location>
</feature>
<evidence type="ECO:0000313" key="3">
    <source>
        <dbReference type="EMBL" id="TDK85344.1"/>
    </source>
</evidence>
<feature type="transmembrane region" description="Helical" evidence="2">
    <location>
        <begin position="60"/>
        <end position="79"/>
    </location>
</feature>
<keyword evidence="2" id="KW-0472">Membrane</keyword>
<dbReference type="EMBL" id="SDLO01000025">
    <property type="protein sequence ID" value="TDK85344.1"/>
    <property type="molecule type" value="Genomic_DNA"/>
</dbReference>
<feature type="region of interest" description="Disordered" evidence="1">
    <location>
        <begin position="83"/>
        <end position="110"/>
    </location>
</feature>
<feature type="region of interest" description="Disordered" evidence="1">
    <location>
        <begin position="1"/>
        <end position="53"/>
    </location>
</feature>
<evidence type="ECO:0000313" key="4">
    <source>
        <dbReference type="Proteomes" id="UP000294929"/>
    </source>
</evidence>
<organism evidence="3 4">
    <name type="scientific">Mycolicibacterium mucogenicum</name>
    <name type="common">Mycobacterium mucogenicum</name>
    <dbReference type="NCBI Taxonomy" id="56689"/>
    <lineage>
        <taxon>Bacteria</taxon>
        <taxon>Bacillati</taxon>
        <taxon>Actinomycetota</taxon>
        <taxon>Actinomycetes</taxon>
        <taxon>Mycobacteriales</taxon>
        <taxon>Mycobacteriaceae</taxon>
        <taxon>Mycolicibacterium</taxon>
    </lineage>
</organism>
<reference evidence="3 4" key="1">
    <citation type="submission" date="2019-01" db="EMBL/GenBank/DDBJ databases">
        <title>High-quality-draft genome sequences of five non-tuberculosis mycobacteriaceae isolated from a nosocomial environment.</title>
        <authorList>
            <person name="Tiago I."/>
            <person name="Alarico S."/>
            <person name="Pereira S.G."/>
            <person name="Coelho C."/>
            <person name="Maranha A."/>
            <person name="Empadinhas N."/>
        </authorList>
    </citation>
    <scope>NUCLEOTIDE SEQUENCE [LARGE SCALE GENOMIC DNA]</scope>
    <source>
        <strain evidence="3 4">24AIII</strain>
    </source>
</reference>
<sequence length="386" mass="40717">MTQPPPSGPWGAQPPQQPGNWQGYPSAQQGPGPQGQWNPQQQQQWPNPATAPQKKGPLKWVLGAIALIAVIAVTAVVAVSCAGGNGSNNGGGGTVSSGSKSDIASANDTGPVSVITEDPSCAPWNPIITTLANVEKNGWDRRDPSIATNSWTPDVRSQYQAVGEAMRNAASQTSALVKLTTHRVMRELYEQFIAYSHSYADRISDYSASDNDLAIVESTISDVITGVCQSIANGSAAARSPLVAAGSPPSHKSQIGDTSNPARFMPKPDSQCQDWKDAVGQMTADPAVSAWSKEDPTVPASSWSPDYKAQNDAVKPIFSRFADTYESLARQSSNAVVEDFGVLAAQYGRAFVQGIPTYTSADLYLFNVFQKAPGIITASCRAAGTS</sequence>
<dbReference type="Proteomes" id="UP000294929">
    <property type="component" value="Unassembled WGS sequence"/>
</dbReference>
<accession>A0A4R5W8Q3</accession>
<evidence type="ECO:0000256" key="1">
    <source>
        <dbReference type="SAM" id="MobiDB-lite"/>
    </source>
</evidence>
<proteinExistence type="predicted"/>
<feature type="compositionally biased region" description="Low complexity" evidence="1">
    <location>
        <begin position="9"/>
        <end position="53"/>
    </location>
</feature>
<gene>
    <name evidence="3" type="ORF">EUA03_22555</name>
</gene>
<feature type="region of interest" description="Disordered" evidence="1">
    <location>
        <begin position="242"/>
        <end position="262"/>
    </location>
</feature>
<protein>
    <submittedName>
        <fullName evidence="3">Uncharacterized protein</fullName>
    </submittedName>
</protein>
<comment type="caution">
    <text evidence="3">The sequence shown here is derived from an EMBL/GenBank/DDBJ whole genome shotgun (WGS) entry which is preliminary data.</text>
</comment>
<keyword evidence="2" id="KW-0812">Transmembrane</keyword>
<evidence type="ECO:0000256" key="2">
    <source>
        <dbReference type="SAM" id="Phobius"/>
    </source>
</evidence>
<dbReference type="AlphaFoldDB" id="A0A4R5W8Q3"/>
<dbReference type="RefSeq" id="WP_133427970.1">
    <property type="nucleotide sequence ID" value="NZ_SDLO01000025.1"/>
</dbReference>
<feature type="compositionally biased region" description="Gly residues" evidence="1">
    <location>
        <begin position="83"/>
        <end position="95"/>
    </location>
</feature>